<protein>
    <submittedName>
        <fullName evidence="2">Uncharacterized protein</fullName>
    </submittedName>
</protein>
<dbReference type="Proteomes" id="UP001557470">
    <property type="component" value="Unassembled WGS sequence"/>
</dbReference>
<keyword evidence="1" id="KW-0812">Transmembrane</keyword>
<name>A0ABD0Y492_UMBPY</name>
<gene>
    <name evidence="2" type="ORF">UPYG_G00035000</name>
</gene>
<dbReference type="EMBL" id="JAGEUA010000001">
    <property type="protein sequence ID" value="KAL1022980.1"/>
    <property type="molecule type" value="Genomic_DNA"/>
</dbReference>
<proteinExistence type="predicted"/>
<reference evidence="2 3" key="1">
    <citation type="submission" date="2024-06" db="EMBL/GenBank/DDBJ databases">
        <authorList>
            <person name="Pan Q."/>
            <person name="Wen M."/>
            <person name="Jouanno E."/>
            <person name="Zahm M."/>
            <person name="Klopp C."/>
            <person name="Cabau C."/>
            <person name="Louis A."/>
            <person name="Berthelot C."/>
            <person name="Parey E."/>
            <person name="Roest Crollius H."/>
            <person name="Montfort J."/>
            <person name="Robinson-Rechavi M."/>
            <person name="Bouchez O."/>
            <person name="Lampietro C."/>
            <person name="Lopez Roques C."/>
            <person name="Donnadieu C."/>
            <person name="Postlethwait J."/>
            <person name="Bobe J."/>
            <person name="Verreycken H."/>
            <person name="Guiguen Y."/>
        </authorList>
    </citation>
    <scope>NUCLEOTIDE SEQUENCE [LARGE SCALE GENOMIC DNA]</scope>
    <source>
        <strain evidence="2">Up_M1</strain>
        <tissue evidence="2">Testis</tissue>
    </source>
</reference>
<evidence type="ECO:0000313" key="3">
    <source>
        <dbReference type="Proteomes" id="UP001557470"/>
    </source>
</evidence>
<sequence length="96" mass="10473">MEGSGCPAEPGLDTLHDPQARATYIAFPKTSSKGLSQKKHLSLIVWCMLPVCVAIQISPFVLEYRIDPLCRPQCFGGTGIMEAAQGEFEGRMFSPN</sequence>
<organism evidence="2 3">
    <name type="scientific">Umbra pygmaea</name>
    <name type="common">Eastern mudminnow</name>
    <dbReference type="NCBI Taxonomy" id="75934"/>
    <lineage>
        <taxon>Eukaryota</taxon>
        <taxon>Metazoa</taxon>
        <taxon>Chordata</taxon>
        <taxon>Craniata</taxon>
        <taxon>Vertebrata</taxon>
        <taxon>Euteleostomi</taxon>
        <taxon>Actinopterygii</taxon>
        <taxon>Neopterygii</taxon>
        <taxon>Teleostei</taxon>
        <taxon>Protacanthopterygii</taxon>
        <taxon>Esociformes</taxon>
        <taxon>Umbridae</taxon>
        <taxon>Umbra</taxon>
    </lineage>
</organism>
<evidence type="ECO:0000313" key="2">
    <source>
        <dbReference type="EMBL" id="KAL1022980.1"/>
    </source>
</evidence>
<keyword evidence="3" id="KW-1185">Reference proteome</keyword>
<feature type="transmembrane region" description="Helical" evidence="1">
    <location>
        <begin position="41"/>
        <end position="62"/>
    </location>
</feature>
<evidence type="ECO:0000256" key="1">
    <source>
        <dbReference type="SAM" id="Phobius"/>
    </source>
</evidence>
<comment type="caution">
    <text evidence="2">The sequence shown here is derived from an EMBL/GenBank/DDBJ whole genome shotgun (WGS) entry which is preliminary data.</text>
</comment>
<keyword evidence="1" id="KW-0472">Membrane</keyword>
<keyword evidence="1" id="KW-1133">Transmembrane helix</keyword>
<accession>A0ABD0Y492</accession>
<dbReference type="AlphaFoldDB" id="A0ABD0Y492"/>